<dbReference type="RefSeq" id="WP_195003650.1">
    <property type="nucleotide sequence ID" value="NZ_JADLQN010000003.1"/>
</dbReference>
<feature type="transmembrane region" description="Helical" evidence="2">
    <location>
        <begin position="194"/>
        <end position="212"/>
    </location>
</feature>
<accession>A0ABS0DEE3</accession>
<keyword evidence="2" id="KW-0812">Transmembrane</keyword>
<dbReference type="Proteomes" id="UP000707731">
    <property type="component" value="Unassembled WGS sequence"/>
</dbReference>
<feature type="region of interest" description="Disordered" evidence="1">
    <location>
        <begin position="315"/>
        <end position="357"/>
    </location>
</feature>
<keyword evidence="5" id="KW-1185">Reference proteome</keyword>
<evidence type="ECO:0000313" key="4">
    <source>
        <dbReference type="EMBL" id="MBF6356830.1"/>
    </source>
</evidence>
<organism evidence="4 5">
    <name type="scientific">Nocardia higoensis</name>
    <dbReference type="NCBI Taxonomy" id="228599"/>
    <lineage>
        <taxon>Bacteria</taxon>
        <taxon>Bacillati</taxon>
        <taxon>Actinomycetota</taxon>
        <taxon>Actinomycetes</taxon>
        <taxon>Mycobacteriales</taxon>
        <taxon>Nocardiaceae</taxon>
        <taxon>Nocardia</taxon>
    </lineage>
</organism>
<gene>
    <name evidence="4" type="ORF">IU449_20160</name>
</gene>
<feature type="transmembrane region" description="Helical" evidence="2">
    <location>
        <begin position="262"/>
        <end position="284"/>
    </location>
</feature>
<sequence length="357" mass="39364">MSSVVQPCARCGARWAVQTAPMHWCPRCRGVLLSPGPIDAPAQRRNYRWVARKPDHRSARQANRSARPRSLGPTPRYREIPRWGLRDVPAAAAPASHHRVERYAPRAERLLLITASLFGAAALAETVRYLVLLRNRTRLIDPTVLAVSDVLVWICSIGAAVSALTAAVALTGWLVRLRRRAYARSGATDPRSPIAIAFGCLVPVVNLLWPGVYLIEAAGAHEDPRLARAVRIWWFAWVADGLLVAAALLWRTADSLQVQADGVAFTAFTDAFAAGVAVLTLAVVRHFDGRDLRGRARMAHRWVVTVDPAVPVIAPVQAGSEPRDADEDAMTEDRRIDNGEQDRSYEQDRLRKEVVAK</sequence>
<evidence type="ECO:0000256" key="1">
    <source>
        <dbReference type="SAM" id="MobiDB-lite"/>
    </source>
</evidence>
<keyword evidence="2" id="KW-1133">Transmembrane helix</keyword>
<feature type="compositionally biased region" description="Basic and acidic residues" evidence="1">
    <location>
        <begin position="331"/>
        <end position="357"/>
    </location>
</feature>
<dbReference type="EMBL" id="JADLQN010000003">
    <property type="protein sequence ID" value="MBF6356830.1"/>
    <property type="molecule type" value="Genomic_DNA"/>
</dbReference>
<feature type="region of interest" description="Disordered" evidence="1">
    <location>
        <begin position="51"/>
        <end position="75"/>
    </location>
</feature>
<evidence type="ECO:0000313" key="5">
    <source>
        <dbReference type="Proteomes" id="UP000707731"/>
    </source>
</evidence>
<feature type="domain" description="DUF4328" evidence="3">
    <location>
        <begin position="136"/>
        <end position="288"/>
    </location>
</feature>
<name>A0ABS0DEE3_9NOCA</name>
<proteinExistence type="predicted"/>
<dbReference type="InterPro" id="IPR025565">
    <property type="entry name" value="DUF4328"/>
</dbReference>
<evidence type="ECO:0000256" key="2">
    <source>
        <dbReference type="SAM" id="Phobius"/>
    </source>
</evidence>
<feature type="transmembrane region" description="Helical" evidence="2">
    <location>
        <begin position="232"/>
        <end position="250"/>
    </location>
</feature>
<reference evidence="4 5" key="1">
    <citation type="submission" date="2020-10" db="EMBL/GenBank/DDBJ databases">
        <title>Identification of Nocardia species via Next-generation sequencing and recognition of intraspecies genetic diversity.</title>
        <authorList>
            <person name="Li P."/>
            <person name="Li P."/>
            <person name="Lu B."/>
        </authorList>
    </citation>
    <scope>NUCLEOTIDE SEQUENCE [LARGE SCALE GENOMIC DNA]</scope>
    <source>
        <strain evidence="4 5">BJ06-0143</strain>
    </source>
</reference>
<evidence type="ECO:0000259" key="3">
    <source>
        <dbReference type="Pfam" id="PF14219"/>
    </source>
</evidence>
<feature type="transmembrane region" description="Helical" evidence="2">
    <location>
        <begin position="151"/>
        <end position="174"/>
    </location>
</feature>
<comment type="caution">
    <text evidence="4">The sequence shown here is derived from an EMBL/GenBank/DDBJ whole genome shotgun (WGS) entry which is preliminary data.</text>
</comment>
<protein>
    <submittedName>
        <fullName evidence="4">DUF4328 domain-containing protein</fullName>
    </submittedName>
</protein>
<dbReference type="Pfam" id="PF14219">
    <property type="entry name" value="DUF4328"/>
    <property type="match status" value="1"/>
</dbReference>
<feature type="transmembrane region" description="Helical" evidence="2">
    <location>
        <begin position="110"/>
        <end position="131"/>
    </location>
</feature>
<keyword evidence="2" id="KW-0472">Membrane</keyword>